<organism evidence="4 5">
    <name type="scientific">Nakamurella multipartita (strain ATCC 700099 / DSM 44233 / CIP 104796 / JCM 9543 / NBRC 105858 / Y-104)</name>
    <name type="common">Microsphaera multipartita</name>
    <dbReference type="NCBI Taxonomy" id="479431"/>
    <lineage>
        <taxon>Bacteria</taxon>
        <taxon>Bacillati</taxon>
        <taxon>Actinomycetota</taxon>
        <taxon>Actinomycetes</taxon>
        <taxon>Nakamurellales</taxon>
        <taxon>Nakamurellaceae</taxon>
        <taxon>Nakamurella</taxon>
    </lineage>
</organism>
<feature type="active site" evidence="3">
    <location>
        <position position="50"/>
    </location>
</feature>
<keyword evidence="5" id="KW-1185">Reference proteome</keyword>
<dbReference type="KEGG" id="nml:Namu_2789"/>
<dbReference type="OrthoDB" id="9788221at2"/>
<reference evidence="4 5" key="2">
    <citation type="journal article" date="2010" name="Stand. Genomic Sci.">
        <title>Complete genome sequence of Nakamurella multipartita type strain (Y-104).</title>
        <authorList>
            <person name="Tice H."/>
            <person name="Mayilraj S."/>
            <person name="Sims D."/>
            <person name="Lapidus A."/>
            <person name="Nolan M."/>
            <person name="Lucas S."/>
            <person name="Glavina Del Rio T."/>
            <person name="Copeland A."/>
            <person name="Cheng J.F."/>
            <person name="Meincke L."/>
            <person name="Bruce D."/>
            <person name="Goodwin L."/>
            <person name="Pitluck S."/>
            <person name="Ivanova N."/>
            <person name="Mavromatis K."/>
            <person name="Ovchinnikova G."/>
            <person name="Pati A."/>
            <person name="Chen A."/>
            <person name="Palaniappan K."/>
            <person name="Land M."/>
            <person name="Hauser L."/>
            <person name="Chang Y.J."/>
            <person name="Jeffries C.D."/>
            <person name="Detter J.C."/>
            <person name="Brettin T."/>
            <person name="Rohde M."/>
            <person name="Goker M."/>
            <person name="Bristow J."/>
            <person name="Eisen J.A."/>
            <person name="Markowitz V."/>
            <person name="Hugenholtz P."/>
            <person name="Kyrpides N.C."/>
            <person name="Klenk H.P."/>
            <person name="Chen F."/>
        </authorList>
    </citation>
    <scope>NUCLEOTIDE SEQUENCE [LARGE SCALE GENOMIC DNA]</scope>
    <source>
        <strain evidence="5">ATCC 700099 / DSM 44233 / CIP 104796 / JCM 9543 / NBRC 105858 / Y-104</strain>
    </source>
</reference>
<dbReference type="Gene3D" id="3.10.310.10">
    <property type="entry name" value="Diaminopimelate Epimerase, Chain A, domain 1"/>
    <property type="match status" value="2"/>
</dbReference>
<dbReference type="Proteomes" id="UP000002218">
    <property type="component" value="Chromosome"/>
</dbReference>
<comment type="similarity">
    <text evidence="1">Belongs to the PhzF family.</text>
</comment>
<dbReference type="GO" id="GO:0005737">
    <property type="term" value="C:cytoplasm"/>
    <property type="evidence" value="ECO:0007669"/>
    <property type="project" value="TreeGrafter"/>
</dbReference>
<evidence type="ECO:0000256" key="1">
    <source>
        <dbReference type="ARBA" id="ARBA00008270"/>
    </source>
</evidence>
<dbReference type="RefSeq" id="WP_015748013.1">
    <property type="nucleotide sequence ID" value="NC_013235.1"/>
</dbReference>
<dbReference type="EMBL" id="CP001737">
    <property type="protein sequence ID" value="ACV79134.1"/>
    <property type="molecule type" value="Genomic_DNA"/>
</dbReference>
<dbReference type="eggNOG" id="COG0384">
    <property type="taxonomic scope" value="Bacteria"/>
</dbReference>
<dbReference type="PIRSF" id="PIRSF016184">
    <property type="entry name" value="PhzC_PhzF"/>
    <property type="match status" value="1"/>
</dbReference>
<accession>C8X8S9</accession>
<dbReference type="InParanoid" id="C8X8S9"/>
<dbReference type="HOGENOM" id="CLU_048756_0_2_11"/>
<evidence type="ECO:0000256" key="2">
    <source>
        <dbReference type="ARBA" id="ARBA00023235"/>
    </source>
</evidence>
<gene>
    <name evidence="4" type="ordered locus">Namu_2789</name>
</gene>
<protein>
    <submittedName>
        <fullName evidence="4">Phenazine biosynthesis protein PhzF family</fullName>
    </submittedName>
</protein>
<dbReference type="InterPro" id="IPR003719">
    <property type="entry name" value="Phenazine_PhzF-like"/>
</dbReference>
<proteinExistence type="inferred from homology"/>
<reference evidence="5" key="1">
    <citation type="submission" date="2009-09" db="EMBL/GenBank/DDBJ databases">
        <title>The complete genome of Nakamurella multipartita DSM 44233.</title>
        <authorList>
            <consortium name="US DOE Joint Genome Institute (JGI-PGF)"/>
            <person name="Lucas S."/>
            <person name="Copeland A."/>
            <person name="Lapidus A."/>
            <person name="Glavina del Rio T."/>
            <person name="Dalin E."/>
            <person name="Tice H."/>
            <person name="Bruce D."/>
            <person name="Goodwin L."/>
            <person name="Pitluck S."/>
            <person name="Kyrpides N."/>
            <person name="Mavromatis K."/>
            <person name="Ivanova N."/>
            <person name="Ovchinnikova G."/>
            <person name="Sims D."/>
            <person name="Meincke L."/>
            <person name="Brettin T."/>
            <person name="Detter J.C."/>
            <person name="Han C."/>
            <person name="Larimer F."/>
            <person name="Land M."/>
            <person name="Hauser L."/>
            <person name="Markowitz V."/>
            <person name="Cheng J.-F."/>
            <person name="Hugenholtz P."/>
            <person name="Woyke T."/>
            <person name="Wu D."/>
            <person name="Klenk H.-P."/>
            <person name="Eisen J.A."/>
        </authorList>
    </citation>
    <scope>NUCLEOTIDE SEQUENCE [LARGE SCALE GENOMIC DNA]</scope>
    <source>
        <strain evidence="5">ATCC 700099 / DSM 44233 / CIP 104796 / JCM 9543 / NBRC 105858 / Y-104</strain>
    </source>
</reference>
<dbReference type="NCBIfam" id="TIGR00654">
    <property type="entry name" value="PhzF_family"/>
    <property type="match status" value="1"/>
</dbReference>
<dbReference type="GO" id="GO:0016853">
    <property type="term" value="F:isomerase activity"/>
    <property type="evidence" value="ECO:0007669"/>
    <property type="project" value="UniProtKB-KW"/>
</dbReference>
<dbReference type="Pfam" id="PF02567">
    <property type="entry name" value="PhzC-PhzF"/>
    <property type="match status" value="1"/>
</dbReference>
<keyword evidence="2" id="KW-0413">Isomerase</keyword>
<dbReference type="PANTHER" id="PTHR13774:SF39">
    <property type="entry name" value="BIOSYNTHESIS PROTEIN, PUTATIVE-RELATED"/>
    <property type="match status" value="1"/>
</dbReference>
<evidence type="ECO:0000313" key="4">
    <source>
        <dbReference type="EMBL" id="ACV79134.1"/>
    </source>
</evidence>
<dbReference type="PANTHER" id="PTHR13774">
    <property type="entry name" value="PHENAZINE BIOSYNTHESIS PROTEIN"/>
    <property type="match status" value="1"/>
</dbReference>
<name>C8X8S9_NAKMY</name>
<sequence length="305" mass="31986">MSSPRESSALRYAAFTSTPDGGNPAGIVLAAQRLSDAAMLAIAAEIGFSETAFVVGGDPAERALTLRYFTPVAEIPFCGHATIATAVALAQRHGPGPFRFRTPAGPIVIDTTEVDGRIRAAFTSVEPWVVAMPAGILVELTGLLGLTAEDLHPDYPPAISFAGNRHPILVLADQDRLDRFTFDPDLLRALMDREDWAGTVTVAVPRGPMEFESRNPFPVGTITEDPATGSAAASLGAYLRHLGRLRLPATVLIHQGRHVGRPSLLTVDIPASGGIRVSGEAVPMAAAAGAAGLTSRLRASRATGR</sequence>
<evidence type="ECO:0000313" key="5">
    <source>
        <dbReference type="Proteomes" id="UP000002218"/>
    </source>
</evidence>
<dbReference type="AlphaFoldDB" id="C8X8S9"/>
<dbReference type="SUPFAM" id="SSF54506">
    <property type="entry name" value="Diaminopimelate epimerase-like"/>
    <property type="match status" value="1"/>
</dbReference>
<evidence type="ECO:0000256" key="3">
    <source>
        <dbReference type="PIRSR" id="PIRSR016184-1"/>
    </source>
</evidence>